<reference evidence="2" key="2">
    <citation type="submission" date="2023-02" db="EMBL/GenBank/DDBJ databases">
        <authorList>
            <person name="Rayyan A."/>
            <person name="Meyer T."/>
            <person name="Kyndt J.A."/>
        </authorList>
    </citation>
    <scope>NUCLEOTIDE SEQUENCE</scope>
    <source>
        <strain evidence="2">DSM 9987</strain>
    </source>
</reference>
<dbReference type="RefSeq" id="WP_272775625.1">
    <property type="nucleotide sequence ID" value="NZ_JAQQLI010000003.1"/>
</dbReference>
<evidence type="ECO:0000313" key="2">
    <source>
        <dbReference type="EMBL" id="MDC7784779.1"/>
    </source>
</evidence>
<name>A0ABT5J566_RHOTP</name>
<evidence type="ECO:0000313" key="3">
    <source>
        <dbReference type="Proteomes" id="UP001165652"/>
    </source>
</evidence>
<comment type="caution">
    <text evidence="2">The sequence shown here is derived from an EMBL/GenBank/DDBJ whole genome shotgun (WGS) entry which is preliminary data.</text>
</comment>
<dbReference type="Pfam" id="PF13338">
    <property type="entry name" value="AbiEi_4"/>
    <property type="match status" value="1"/>
</dbReference>
<keyword evidence="3" id="KW-1185">Reference proteome</keyword>
<feature type="domain" description="AbiEi antitoxin N-terminal" evidence="1">
    <location>
        <begin position="9"/>
        <end position="53"/>
    </location>
</feature>
<gene>
    <name evidence="2" type="ORF">PQJ73_03705</name>
</gene>
<organism evidence="2 3">
    <name type="scientific">Rhodoplanes tepidamans</name>
    <name type="common">Rhodoplanes cryptolactis</name>
    <dbReference type="NCBI Taxonomy" id="200616"/>
    <lineage>
        <taxon>Bacteria</taxon>
        <taxon>Pseudomonadati</taxon>
        <taxon>Pseudomonadota</taxon>
        <taxon>Alphaproteobacteria</taxon>
        <taxon>Hyphomicrobiales</taxon>
        <taxon>Nitrobacteraceae</taxon>
        <taxon>Rhodoplanes</taxon>
    </lineage>
</organism>
<dbReference type="Proteomes" id="UP001165652">
    <property type="component" value="Unassembled WGS sequence"/>
</dbReference>
<protein>
    <recommendedName>
        <fullName evidence="1">AbiEi antitoxin N-terminal domain-containing protein</fullName>
    </recommendedName>
</protein>
<evidence type="ECO:0000259" key="1">
    <source>
        <dbReference type="Pfam" id="PF13338"/>
    </source>
</evidence>
<sequence>MVDAKKMESESERRAGVITTAQAAALLKCTPQWIRQLEKQGYFRRLGRDQYQLVAVVQGYVDFKNSEERRSSKTAADARVRDARAREYELKNAERERKLVQFDEHIAIVDEMAGMVRSEFAGLPARVTRDLQLRRTIEQAVNDILDRLADLAVARARKLGPAGAAAPALTAADAGSVGG</sequence>
<proteinExistence type="predicted"/>
<accession>A0ABT5J566</accession>
<dbReference type="EMBL" id="JAQQLI010000003">
    <property type="protein sequence ID" value="MDC7784779.1"/>
    <property type="molecule type" value="Genomic_DNA"/>
</dbReference>
<reference evidence="2" key="1">
    <citation type="journal article" date="2023" name="Microbiol Resour">
        <title>Genome Sequences of Rhodoplanes serenus and Two Thermotolerant Strains, Rhodoplanes tepidamans and 'Rhodoplanes cryptolactis,' Further Refine the Genus.</title>
        <authorList>
            <person name="Rayyan A.A."/>
            <person name="Kyndt J.A."/>
        </authorList>
    </citation>
    <scope>NUCLEOTIDE SEQUENCE</scope>
    <source>
        <strain evidence="2">DSM 9987</strain>
    </source>
</reference>
<dbReference type="InterPro" id="IPR025159">
    <property type="entry name" value="AbiEi_N"/>
</dbReference>